<evidence type="ECO:0000259" key="4">
    <source>
        <dbReference type="PROSITE" id="PS50043"/>
    </source>
</evidence>
<sequence length="327" mass="34985">MTAKVLTGLLSEAGAEAYDRLHTAGQLTLGTGPGEFDLDSEVGRELLDAGLVTLAGAGGQPRFVRVVHPVIALRRLLDRQHRQLSALQGRLAESWERFADLVAPTTGLAQGALDGEDVQAVRDPAEMARLAAGLYRSPRRLLRATFNARSGHNPTTEGLLLPPPDAIAAGVEFRMLYDAEHASDEWGSHSIEQSVLAGEQARIRRSVPVKMMHVDDSVALVTIDRTGADGALHVRSPALLALLAEWFDALWDAPGTTTIGESAPAELTPARHKILRLLAAGLTDEAIARQTGTAVRTVRRHVGAILELLGVESRFAAGVAAVRRGWL</sequence>
<dbReference type="InterPro" id="IPR039420">
    <property type="entry name" value="WalR-like"/>
</dbReference>
<dbReference type="Gene3D" id="1.10.10.10">
    <property type="entry name" value="Winged helix-like DNA-binding domain superfamily/Winged helix DNA-binding domain"/>
    <property type="match status" value="1"/>
</dbReference>
<evidence type="ECO:0000256" key="2">
    <source>
        <dbReference type="ARBA" id="ARBA00023125"/>
    </source>
</evidence>
<protein>
    <submittedName>
        <fullName evidence="5">DNA-binding CsgD family transcriptional regulator</fullName>
    </submittedName>
</protein>
<dbReference type="SMART" id="SM00421">
    <property type="entry name" value="HTH_LUXR"/>
    <property type="match status" value="1"/>
</dbReference>
<dbReference type="Proteomes" id="UP001229651">
    <property type="component" value="Unassembled WGS sequence"/>
</dbReference>
<dbReference type="InterPro" id="IPR016032">
    <property type="entry name" value="Sig_transdc_resp-reg_C-effctor"/>
</dbReference>
<dbReference type="PROSITE" id="PS50043">
    <property type="entry name" value="HTH_LUXR_2"/>
    <property type="match status" value="1"/>
</dbReference>
<organism evidence="5 6">
    <name type="scientific">Amycolatopsis thermophila</name>
    <dbReference type="NCBI Taxonomy" id="206084"/>
    <lineage>
        <taxon>Bacteria</taxon>
        <taxon>Bacillati</taxon>
        <taxon>Actinomycetota</taxon>
        <taxon>Actinomycetes</taxon>
        <taxon>Pseudonocardiales</taxon>
        <taxon>Pseudonocardiaceae</taxon>
        <taxon>Amycolatopsis</taxon>
    </lineage>
</organism>
<proteinExistence type="predicted"/>
<dbReference type="EMBL" id="JAUSUT010000001">
    <property type="protein sequence ID" value="MDQ0380357.1"/>
    <property type="molecule type" value="Genomic_DNA"/>
</dbReference>
<dbReference type="CDD" id="cd06170">
    <property type="entry name" value="LuxR_C_like"/>
    <property type="match status" value="1"/>
</dbReference>
<dbReference type="PANTHER" id="PTHR43214">
    <property type="entry name" value="TWO-COMPONENT RESPONSE REGULATOR"/>
    <property type="match status" value="1"/>
</dbReference>
<keyword evidence="6" id="KW-1185">Reference proteome</keyword>
<keyword evidence="2 5" id="KW-0238">DNA-binding</keyword>
<dbReference type="InterPro" id="IPR000792">
    <property type="entry name" value="Tscrpt_reg_LuxR_C"/>
</dbReference>
<evidence type="ECO:0000256" key="1">
    <source>
        <dbReference type="ARBA" id="ARBA00023015"/>
    </source>
</evidence>
<dbReference type="SUPFAM" id="SSF46894">
    <property type="entry name" value="C-terminal effector domain of the bipartite response regulators"/>
    <property type="match status" value="1"/>
</dbReference>
<dbReference type="Pfam" id="PF00196">
    <property type="entry name" value="GerE"/>
    <property type="match status" value="1"/>
</dbReference>
<dbReference type="PANTHER" id="PTHR43214:SF24">
    <property type="entry name" value="TRANSCRIPTIONAL REGULATORY PROTEIN NARL-RELATED"/>
    <property type="match status" value="1"/>
</dbReference>
<accession>A0ABU0EYF9</accession>
<dbReference type="RefSeq" id="WP_306994258.1">
    <property type="nucleotide sequence ID" value="NZ_JAUSUT010000001.1"/>
</dbReference>
<reference evidence="5 6" key="1">
    <citation type="submission" date="2023-07" db="EMBL/GenBank/DDBJ databases">
        <title>Sequencing the genomes of 1000 actinobacteria strains.</title>
        <authorList>
            <person name="Klenk H.-P."/>
        </authorList>
    </citation>
    <scope>NUCLEOTIDE SEQUENCE [LARGE SCALE GENOMIC DNA]</scope>
    <source>
        <strain evidence="5 6">DSM 45805</strain>
    </source>
</reference>
<evidence type="ECO:0000313" key="5">
    <source>
        <dbReference type="EMBL" id="MDQ0380357.1"/>
    </source>
</evidence>
<dbReference type="InterPro" id="IPR036388">
    <property type="entry name" value="WH-like_DNA-bd_sf"/>
</dbReference>
<keyword evidence="1" id="KW-0805">Transcription regulation</keyword>
<dbReference type="GO" id="GO:0003677">
    <property type="term" value="F:DNA binding"/>
    <property type="evidence" value="ECO:0007669"/>
    <property type="project" value="UniProtKB-KW"/>
</dbReference>
<comment type="caution">
    <text evidence="5">The sequence shown here is derived from an EMBL/GenBank/DDBJ whole genome shotgun (WGS) entry which is preliminary data.</text>
</comment>
<feature type="domain" description="HTH luxR-type" evidence="4">
    <location>
        <begin position="260"/>
        <end position="325"/>
    </location>
</feature>
<evidence type="ECO:0000256" key="3">
    <source>
        <dbReference type="ARBA" id="ARBA00023163"/>
    </source>
</evidence>
<gene>
    <name evidence="5" type="ORF">FB470_004351</name>
</gene>
<evidence type="ECO:0000313" key="6">
    <source>
        <dbReference type="Proteomes" id="UP001229651"/>
    </source>
</evidence>
<keyword evidence="3" id="KW-0804">Transcription</keyword>
<name>A0ABU0EYF9_9PSEU</name>